<protein>
    <submittedName>
        <fullName evidence="2">Uncharacterized protein</fullName>
    </submittedName>
</protein>
<comment type="caution">
    <text evidence="2">The sequence shown here is derived from an EMBL/GenBank/DDBJ whole genome shotgun (WGS) entry which is preliminary data.</text>
</comment>
<reference evidence="3" key="1">
    <citation type="journal article" date="2019" name="Int. J. Syst. Evol. Microbiol.">
        <title>The Global Catalogue of Microorganisms (GCM) 10K type strain sequencing project: providing services to taxonomists for standard genome sequencing and annotation.</title>
        <authorList>
            <consortium name="The Broad Institute Genomics Platform"/>
            <consortium name="The Broad Institute Genome Sequencing Center for Infectious Disease"/>
            <person name="Wu L."/>
            <person name="Ma J."/>
        </authorList>
    </citation>
    <scope>NUCLEOTIDE SEQUENCE [LARGE SCALE GENOMIC DNA]</scope>
    <source>
        <strain evidence="3">NBRC 113072</strain>
    </source>
</reference>
<accession>A0ABQ6IVS3</accession>
<organism evidence="2 3">
    <name type="scientific">Mobilicoccus caccae</name>
    <dbReference type="NCBI Taxonomy" id="1859295"/>
    <lineage>
        <taxon>Bacteria</taxon>
        <taxon>Bacillati</taxon>
        <taxon>Actinomycetota</taxon>
        <taxon>Actinomycetes</taxon>
        <taxon>Micrococcales</taxon>
        <taxon>Dermatophilaceae</taxon>
        <taxon>Mobilicoccus</taxon>
    </lineage>
</organism>
<evidence type="ECO:0000313" key="3">
    <source>
        <dbReference type="Proteomes" id="UP001157126"/>
    </source>
</evidence>
<evidence type="ECO:0000313" key="2">
    <source>
        <dbReference type="EMBL" id="GMA40788.1"/>
    </source>
</evidence>
<evidence type="ECO:0000256" key="1">
    <source>
        <dbReference type="SAM" id="MobiDB-lite"/>
    </source>
</evidence>
<feature type="region of interest" description="Disordered" evidence="1">
    <location>
        <begin position="49"/>
        <end position="69"/>
    </location>
</feature>
<dbReference type="Proteomes" id="UP001157126">
    <property type="component" value="Unassembled WGS sequence"/>
</dbReference>
<name>A0ABQ6IVS3_9MICO</name>
<proteinExistence type="predicted"/>
<feature type="region of interest" description="Disordered" evidence="1">
    <location>
        <begin position="1"/>
        <end position="28"/>
    </location>
</feature>
<keyword evidence="3" id="KW-1185">Reference proteome</keyword>
<dbReference type="EMBL" id="BSUO01000001">
    <property type="protein sequence ID" value="GMA40788.1"/>
    <property type="molecule type" value="Genomic_DNA"/>
</dbReference>
<sequence length="69" mass="7243">MPLVDEVHSGLGSREDDPGRQARGPRSDDHHIALLSVFGLFGHDTISATHPAGRGSKPATIVAETGTGW</sequence>
<gene>
    <name evidence="2" type="ORF">GCM10025883_28330</name>
</gene>